<evidence type="ECO:0000259" key="7">
    <source>
        <dbReference type="Pfam" id="PF00061"/>
    </source>
</evidence>
<evidence type="ECO:0000313" key="8">
    <source>
        <dbReference type="EMBL" id="KAG0119877.1"/>
    </source>
</evidence>
<keyword evidence="3 6" id="KW-0732">Signal</keyword>
<evidence type="ECO:0000256" key="6">
    <source>
        <dbReference type="SAM" id="SignalP"/>
    </source>
</evidence>
<accession>A0A835NQB2</accession>
<feature type="domain" description="Lipocalin/cytosolic fatty-acid binding" evidence="7">
    <location>
        <begin position="38"/>
        <end position="178"/>
    </location>
</feature>
<evidence type="ECO:0000256" key="3">
    <source>
        <dbReference type="ARBA" id="ARBA00022729"/>
    </source>
</evidence>
<evidence type="ECO:0000313" key="10">
    <source>
        <dbReference type="Proteomes" id="UP000618051"/>
    </source>
</evidence>
<comment type="subcellular location">
    <subcellularLocation>
        <location evidence="1">Secreted</location>
    </subcellularLocation>
</comment>
<evidence type="ECO:0000256" key="1">
    <source>
        <dbReference type="ARBA" id="ARBA00004613"/>
    </source>
</evidence>
<evidence type="ECO:0000256" key="4">
    <source>
        <dbReference type="ARBA" id="ARBA00023180"/>
    </source>
</evidence>
<feature type="region of interest" description="Disordered" evidence="5">
    <location>
        <begin position="386"/>
        <end position="413"/>
    </location>
</feature>
<dbReference type="InterPro" id="IPR012674">
    <property type="entry name" value="Calycin"/>
</dbReference>
<feature type="signal peptide" evidence="6">
    <location>
        <begin position="1"/>
        <end position="20"/>
    </location>
</feature>
<dbReference type="EMBL" id="JADDUC010000076">
    <property type="protein sequence ID" value="KAG0119877.1"/>
    <property type="molecule type" value="Genomic_DNA"/>
</dbReference>
<reference evidence="9" key="3">
    <citation type="submission" date="2022-01" db="EMBL/GenBank/DDBJ databases">
        <authorList>
            <person name="Rubenstein D.R."/>
        </authorList>
    </citation>
    <scope>NUCLEOTIDE SEQUENCE</scope>
    <source>
        <strain evidence="9">SS15</strain>
        <tissue evidence="9">Liver</tissue>
    </source>
</reference>
<evidence type="ECO:0000256" key="2">
    <source>
        <dbReference type="ARBA" id="ARBA00022525"/>
    </source>
</evidence>
<organism evidence="8">
    <name type="scientific">Lamprotornis superbus</name>
    <dbReference type="NCBI Taxonomy" id="245042"/>
    <lineage>
        <taxon>Eukaryota</taxon>
        <taxon>Metazoa</taxon>
        <taxon>Chordata</taxon>
        <taxon>Craniata</taxon>
        <taxon>Vertebrata</taxon>
        <taxon>Euteleostomi</taxon>
        <taxon>Archelosauria</taxon>
        <taxon>Archosauria</taxon>
        <taxon>Dinosauria</taxon>
        <taxon>Saurischia</taxon>
        <taxon>Theropoda</taxon>
        <taxon>Coelurosauria</taxon>
        <taxon>Aves</taxon>
        <taxon>Neognathae</taxon>
        <taxon>Neoaves</taxon>
        <taxon>Telluraves</taxon>
        <taxon>Australaves</taxon>
        <taxon>Passeriformes</taxon>
        <taxon>Sturnidae</taxon>
        <taxon>Lamprotornis</taxon>
    </lineage>
</organism>
<dbReference type="Pfam" id="PF00061">
    <property type="entry name" value="Lipocalin"/>
    <property type="match status" value="1"/>
</dbReference>
<proteinExistence type="predicted"/>
<keyword evidence="2" id="KW-0964">Secreted</keyword>
<dbReference type="SUPFAM" id="SSF50814">
    <property type="entry name" value="Lipocalins"/>
    <property type="match status" value="1"/>
</dbReference>
<name>A0A835NQB2_9PASS</name>
<keyword evidence="4" id="KW-0325">Glycoprotein</keyword>
<dbReference type="InterPro" id="IPR000566">
    <property type="entry name" value="Lipocln_cytosolic_FA-bd_dom"/>
</dbReference>
<gene>
    <name evidence="9" type="ORF">IHE44_0007122</name>
    <name evidence="8" type="ORF">IHE44_013645</name>
</gene>
<reference evidence="9 10" key="2">
    <citation type="journal article" date="2021" name="J. Hered.">
        <title>Feather Gene Expression Elucidates the Developmental Basis of Plumage Iridescence in African Starlings.</title>
        <authorList>
            <person name="Rubenstein D.R."/>
            <person name="Corvelo A."/>
            <person name="MacManes M.D."/>
            <person name="Maia R."/>
            <person name="Narzisi G."/>
            <person name="Rousaki A."/>
            <person name="Vandenabeele P."/>
            <person name="Shawkey M.D."/>
            <person name="Solomon J."/>
        </authorList>
    </citation>
    <scope>NUCLEOTIDE SEQUENCE [LARGE SCALE GENOMIC DNA]</scope>
    <source>
        <strain evidence="9">SS15</strain>
    </source>
</reference>
<feature type="region of interest" description="Disordered" evidence="5">
    <location>
        <begin position="188"/>
        <end position="214"/>
    </location>
</feature>
<feature type="non-terminal residue" evidence="8">
    <location>
        <position position="1"/>
    </location>
</feature>
<dbReference type="PANTHER" id="PTHR11967:SF2">
    <property type="entry name" value="ALPHA-1-ACID GLYCOPROTEIN 1"/>
    <property type="match status" value="1"/>
</dbReference>
<sequence>MGSAGLLLLLGLAALLPAEAAPCGAQRPDSSTASQLLGTWLYVAGAAQFPQHRVEMLLIDRAFLRLEPGAGGQELLISHYVAVGDQCFTNNLTYLEVTPGNASLVKHAKTHQTEGMLMNVSSENLLLVQYQMQRERTYLGQYLYARNLSISAAEREEFEQHAECLGLRAQQIVYAPWKTEVCQVKEAEGSNSPHPEPVAAVTASPAPGPHSENPSSVSVLGALLGRTLSLLPHLHGVDAALCNGPSQRTSQEPLMDPQHFLVSTNEPLDLQKPEQTHIEAPSLLSPIVFFSACPSAFTAVCALTCSLLFRDLDSQVPERLDNLLGINAACKEKPAYPYLLPLAVGGEFLGRNEEAESEDGFEFGRQPLRLEVLKLRLPLPKHRHVQTEAEHLSEPKTQLPCSLRPARKGRTPDPLKDQLQQLTACMHAHSTPQPSHQAQSHCKQHPNDTYTPLSNTKHSHRGEQNGYPQQQVASTPSLVYYITSRMYLPVRDGKMQPYKEQESISPLANPTVPMQNFPGSHRKEEIGISFQRKLYFQ</sequence>
<dbReference type="Gene3D" id="2.40.128.20">
    <property type="match status" value="1"/>
</dbReference>
<protein>
    <recommendedName>
        <fullName evidence="7">Lipocalin/cytosolic fatty-acid binding domain-containing protein</fullName>
    </recommendedName>
</protein>
<keyword evidence="10" id="KW-1185">Reference proteome</keyword>
<reference evidence="8" key="1">
    <citation type="submission" date="2020-10" db="EMBL/GenBank/DDBJ databases">
        <title>Feather gene expression reveals the developmental basis of iridescence in African starlings.</title>
        <authorList>
            <person name="Rubenstein D.R."/>
        </authorList>
    </citation>
    <scope>NUCLEOTIDE SEQUENCE</scope>
    <source>
        <strain evidence="8">SS15</strain>
        <tissue evidence="8">Liver</tissue>
    </source>
</reference>
<evidence type="ECO:0000313" key="9">
    <source>
        <dbReference type="EMBL" id="KAI1232069.1"/>
    </source>
</evidence>
<dbReference type="PANTHER" id="PTHR11967">
    <property type="entry name" value="ALPHA-1-ACID GLYCOPROTEIN"/>
    <property type="match status" value="1"/>
</dbReference>
<dbReference type="Proteomes" id="UP000618051">
    <property type="component" value="Unassembled WGS sequence"/>
</dbReference>
<dbReference type="EMBL" id="JADDUC020000023">
    <property type="protein sequence ID" value="KAI1232069.1"/>
    <property type="molecule type" value="Genomic_DNA"/>
</dbReference>
<comment type="caution">
    <text evidence="8">The sequence shown here is derived from an EMBL/GenBank/DDBJ whole genome shotgun (WGS) entry which is preliminary data.</text>
</comment>
<dbReference type="AlphaFoldDB" id="A0A835NQB2"/>
<feature type="compositionally biased region" description="Polar residues" evidence="5">
    <location>
        <begin position="430"/>
        <end position="456"/>
    </location>
</feature>
<evidence type="ECO:0000256" key="5">
    <source>
        <dbReference type="SAM" id="MobiDB-lite"/>
    </source>
</evidence>
<dbReference type="GO" id="GO:0005615">
    <property type="term" value="C:extracellular space"/>
    <property type="evidence" value="ECO:0007669"/>
    <property type="project" value="TreeGrafter"/>
</dbReference>
<feature type="chain" id="PRO_5032509203" description="Lipocalin/cytosolic fatty-acid binding domain-containing protein" evidence="6">
    <location>
        <begin position="21"/>
        <end position="537"/>
    </location>
</feature>
<dbReference type="OrthoDB" id="8678705at2759"/>
<feature type="region of interest" description="Disordered" evidence="5">
    <location>
        <begin position="430"/>
        <end position="468"/>
    </location>
</feature>